<dbReference type="RefSeq" id="WP_017013733.1">
    <property type="nucleotide sequence ID" value="NZ_FOWR01000005.1"/>
</dbReference>
<organism evidence="2 3">
    <name type="scientific">Enterovibrio norvegicus DSM 15893</name>
    <dbReference type="NCBI Taxonomy" id="1121869"/>
    <lineage>
        <taxon>Bacteria</taxon>
        <taxon>Pseudomonadati</taxon>
        <taxon>Pseudomonadota</taxon>
        <taxon>Gammaproteobacteria</taxon>
        <taxon>Vibrionales</taxon>
        <taxon>Vibrionaceae</taxon>
        <taxon>Enterovibrio</taxon>
    </lineage>
</organism>
<dbReference type="PANTHER" id="PTHR37946:SF1">
    <property type="entry name" value="SLL1969 PROTEIN"/>
    <property type="match status" value="1"/>
</dbReference>
<dbReference type="AlphaFoldDB" id="A0A1I5L6E8"/>
<evidence type="ECO:0000313" key="2">
    <source>
        <dbReference type="EMBL" id="SFO92795.1"/>
    </source>
</evidence>
<gene>
    <name evidence="2" type="ORF">SAMN03084138_00835</name>
</gene>
<dbReference type="OrthoDB" id="556502at2"/>
<evidence type="ECO:0000313" key="3">
    <source>
        <dbReference type="Proteomes" id="UP000182692"/>
    </source>
</evidence>
<dbReference type="GeneID" id="35872429"/>
<dbReference type="Gene3D" id="3.40.50.1820">
    <property type="entry name" value="alpha/beta hydrolase"/>
    <property type="match status" value="1"/>
</dbReference>
<accession>A0A1I5L6E8</accession>
<proteinExistence type="predicted"/>
<dbReference type="Pfam" id="PF07819">
    <property type="entry name" value="PGAP1"/>
    <property type="match status" value="1"/>
</dbReference>
<dbReference type="STRING" id="1121869.SAMN03084138_00835"/>
<reference evidence="2 3" key="1">
    <citation type="submission" date="2016-10" db="EMBL/GenBank/DDBJ databases">
        <authorList>
            <person name="de Groot N.N."/>
        </authorList>
    </citation>
    <scope>NUCLEOTIDE SEQUENCE [LARGE SCALE GENOMIC DNA]</scope>
    <source>
        <strain evidence="2 3">DSM 15893</strain>
    </source>
</reference>
<feature type="domain" description="GPI inositol-deacylase PGAP1-like alpha/beta" evidence="1">
    <location>
        <begin position="58"/>
        <end position="99"/>
    </location>
</feature>
<dbReference type="InterPro" id="IPR012908">
    <property type="entry name" value="PGAP1-ab_dom-like"/>
</dbReference>
<dbReference type="InterPro" id="IPR029058">
    <property type="entry name" value="AB_hydrolase_fold"/>
</dbReference>
<dbReference type="SUPFAM" id="SSF53474">
    <property type="entry name" value="alpha/beta-Hydrolases"/>
    <property type="match status" value="1"/>
</dbReference>
<dbReference type="EMBL" id="FOWR01000005">
    <property type="protein sequence ID" value="SFO92795.1"/>
    <property type="molecule type" value="Genomic_DNA"/>
</dbReference>
<name>A0A1I5L6E8_9GAMM</name>
<evidence type="ECO:0000259" key="1">
    <source>
        <dbReference type="Pfam" id="PF07819"/>
    </source>
</evidence>
<dbReference type="PANTHER" id="PTHR37946">
    <property type="entry name" value="SLL1969 PROTEIN"/>
    <property type="match status" value="1"/>
</dbReference>
<dbReference type="GO" id="GO:0016788">
    <property type="term" value="F:hydrolase activity, acting on ester bonds"/>
    <property type="evidence" value="ECO:0007669"/>
    <property type="project" value="InterPro"/>
</dbReference>
<sequence>MKIILLHGLYMHGIAMIPLCNRLKEAGHEVLNLSYNTISPDTPSLFGEMDDFIDGDEAAIVAHSMGGVITRAYMEADSDMSHCVKTVITLGTPHQGSKIAEYLKEIGIGDWMFQSASEYLMPKNTPSWPKGAALYSIAGDMPIGPARVLLDAKQSEASDGTVLLKETEIKGMTSHETFPLTHTALIYAKRVSNRILDILA</sequence>
<protein>
    <submittedName>
        <fullName evidence="2">PGAP1-like protein</fullName>
    </submittedName>
</protein>
<dbReference type="Proteomes" id="UP000182692">
    <property type="component" value="Unassembled WGS sequence"/>
</dbReference>